<feature type="transmembrane region" description="Helical" evidence="1">
    <location>
        <begin position="234"/>
        <end position="254"/>
    </location>
</feature>
<evidence type="ECO:0000313" key="4">
    <source>
        <dbReference type="Proteomes" id="UP000035763"/>
    </source>
</evidence>
<sequence>MDTAPAAALALVGAAYTAWAAATHSTQILPRRDAGSNLQAAISLADTGYRIVPLSPAGMGAPAVLRVHDVTLGSPAFYQLGDAAHPSIQPQFVIGPAAIYSPGRWLGGLSTMFVQPAVLAGLSVLGLGLIVAVLLRGWWGPVAAASVALQFPLLHTARATYSEPLAELTIVAGALAWVLAARFDHRRLALLAGLLVGGTTLVRIDGLREAILLIPVAALGLIQRRSWPAPLVRGTAIGALGGGAAAQVLSYRYLGDIAGSLLPLIALGAFMALVSWALVVLSRRGAGLPDSVRRLLPAACGLGVLVIGLLLALRPLFMTVRQNPNDPGADVVAGLQLRQGLTIDGARTYAEQSVAWLSWWVGPVALVIALLVAAALAARLGRAWTARPQIPDQPPAPLPTWAGPYVVALGSTLLTLWRPGITPDHPWAERRLLIALPFVAVLVVVGAAWVWRGAATSLRSQPARAGLALLTLASLVIPTALATWPHRSERVEAGSQARVAALCRALQPGDIVLSVDDRAANEWPQVVRGMCNKPALVAKYYARRHPEALRILVDGVVDAAPPGSRVVLLAGESPQALARLGLTPQPVASGAVLEDERLLERRPDGLVPLRIDLWLAPAS</sequence>
<proteinExistence type="predicted"/>
<feature type="transmembrane region" description="Helical" evidence="1">
    <location>
        <begin position="113"/>
        <end position="135"/>
    </location>
</feature>
<feature type="transmembrane region" description="Helical" evidence="1">
    <location>
        <begin position="295"/>
        <end position="317"/>
    </location>
</feature>
<dbReference type="Proteomes" id="UP000035763">
    <property type="component" value="Unassembled WGS sequence"/>
</dbReference>
<feature type="transmembrane region" description="Helical" evidence="1">
    <location>
        <begin position="188"/>
        <end position="204"/>
    </location>
</feature>
<feature type="transmembrane region" description="Helical" evidence="1">
    <location>
        <begin position="165"/>
        <end position="181"/>
    </location>
</feature>
<feature type="transmembrane region" description="Helical" evidence="1">
    <location>
        <begin position="463"/>
        <end position="484"/>
    </location>
</feature>
<evidence type="ECO:0000256" key="2">
    <source>
        <dbReference type="SAM" id="SignalP"/>
    </source>
</evidence>
<keyword evidence="1" id="KW-1133">Transmembrane helix</keyword>
<feature type="signal peptide" evidence="2">
    <location>
        <begin position="1"/>
        <end position="20"/>
    </location>
</feature>
<protein>
    <recommendedName>
        <fullName evidence="5">Glycosyltransferase RgtA/B/C/D-like domain-containing protein</fullName>
    </recommendedName>
</protein>
<accession>W6JX01</accession>
<keyword evidence="1" id="KW-0472">Membrane</keyword>
<feature type="transmembrane region" description="Helical" evidence="1">
    <location>
        <begin position="398"/>
        <end position="417"/>
    </location>
</feature>
<comment type="caution">
    <text evidence="3">The sequence shown here is derived from an EMBL/GenBank/DDBJ whole genome shotgun (WGS) entry which is preliminary data.</text>
</comment>
<keyword evidence="1" id="KW-0812">Transmembrane</keyword>
<feature type="transmembrane region" description="Helical" evidence="1">
    <location>
        <begin position="357"/>
        <end position="378"/>
    </location>
</feature>
<dbReference type="OrthoDB" id="5196235at2"/>
<keyword evidence="4" id="KW-1185">Reference proteome</keyword>
<evidence type="ECO:0000313" key="3">
    <source>
        <dbReference type="EMBL" id="CCH73637.1"/>
    </source>
</evidence>
<dbReference type="AlphaFoldDB" id="W6JX01"/>
<reference evidence="3 4" key="1">
    <citation type="journal article" date="2013" name="ISME J.">
        <title>A metabolic model for members of the genus Tetrasphaera involved in enhanced biological phosphorus removal.</title>
        <authorList>
            <person name="Kristiansen R."/>
            <person name="Nguyen H.T.T."/>
            <person name="Saunders A.M."/>
            <person name="Nielsen J.L."/>
            <person name="Wimmer R."/>
            <person name="Le V.Q."/>
            <person name="McIlroy S.J."/>
            <person name="Petrovski S."/>
            <person name="Seviour R.J."/>
            <person name="Calteau A."/>
            <person name="Nielsen K.L."/>
            <person name="Nielsen P.H."/>
        </authorList>
    </citation>
    <scope>NUCLEOTIDE SEQUENCE [LARGE SCALE GENOMIC DNA]</scope>
    <source>
        <strain evidence="3 4">Ben110</strain>
    </source>
</reference>
<dbReference type="EMBL" id="CAJA01000231">
    <property type="protein sequence ID" value="CCH73637.1"/>
    <property type="molecule type" value="Genomic_DNA"/>
</dbReference>
<keyword evidence="2" id="KW-0732">Signal</keyword>
<dbReference type="STRING" id="1193182.BN11_3060001"/>
<gene>
    <name evidence="3" type="ORF">BN11_3060001</name>
</gene>
<evidence type="ECO:0000256" key="1">
    <source>
        <dbReference type="SAM" id="Phobius"/>
    </source>
</evidence>
<organism evidence="3 4">
    <name type="scientific">Nostocoides australiense Ben110</name>
    <dbReference type="NCBI Taxonomy" id="1193182"/>
    <lineage>
        <taxon>Bacteria</taxon>
        <taxon>Bacillati</taxon>
        <taxon>Actinomycetota</taxon>
        <taxon>Actinomycetes</taxon>
        <taxon>Micrococcales</taxon>
        <taxon>Intrasporangiaceae</taxon>
        <taxon>Nostocoides</taxon>
    </lineage>
</organism>
<name>W6JX01_9MICO</name>
<feature type="transmembrane region" description="Helical" evidence="1">
    <location>
        <begin position="260"/>
        <end position="283"/>
    </location>
</feature>
<feature type="chain" id="PRO_5038936916" description="Glycosyltransferase RgtA/B/C/D-like domain-containing protein" evidence="2">
    <location>
        <begin position="21"/>
        <end position="619"/>
    </location>
</feature>
<feature type="transmembrane region" description="Helical" evidence="1">
    <location>
        <begin position="432"/>
        <end position="451"/>
    </location>
</feature>
<evidence type="ECO:0008006" key="5">
    <source>
        <dbReference type="Google" id="ProtNLM"/>
    </source>
</evidence>